<evidence type="ECO:0000256" key="1">
    <source>
        <dbReference type="ARBA" id="ARBA00001961"/>
    </source>
</evidence>
<dbReference type="PANTHER" id="PTHR14049">
    <property type="entry name" value="LEPRECAN 1"/>
    <property type="match status" value="1"/>
</dbReference>
<evidence type="ECO:0000256" key="2">
    <source>
        <dbReference type="ARBA" id="ARBA00001962"/>
    </source>
</evidence>
<evidence type="ECO:0000256" key="14">
    <source>
        <dbReference type="SAM" id="MobiDB-lite"/>
    </source>
</evidence>
<dbReference type="SMART" id="SM00702">
    <property type="entry name" value="P4Hc"/>
    <property type="match status" value="1"/>
</dbReference>
<evidence type="ECO:0000256" key="9">
    <source>
        <dbReference type="ARBA" id="ARBA00022824"/>
    </source>
</evidence>
<evidence type="ECO:0000313" key="18">
    <source>
        <dbReference type="Proteomes" id="UP001652700"/>
    </source>
</evidence>
<evidence type="ECO:0000256" key="10">
    <source>
        <dbReference type="ARBA" id="ARBA00022964"/>
    </source>
</evidence>
<comment type="cofactor">
    <cofactor evidence="1">
        <name>L-ascorbate</name>
        <dbReference type="ChEBI" id="CHEBI:38290"/>
    </cofactor>
</comment>
<dbReference type="Pfam" id="PF23557">
    <property type="entry name" value="TPR_leprecan"/>
    <property type="match status" value="1"/>
</dbReference>
<evidence type="ECO:0000259" key="16">
    <source>
        <dbReference type="PROSITE" id="PS51471"/>
    </source>
</evidence>
<dbReference type="PANTHER" id="PTHR14049:SF9">
    <property type="entry name" value="PROCOLLAGEN-PROLINE 3-DIOXYGENASE"/>
    <property type="match status" value="1"/>
</dbReference>
<evidence type="ECO:0000313" key="17">
    <source>
        <dbReference type="EnsemblMetazoa" id="XP_050518903.1"/>
    </source>
</evidence>
<organism evidence="17 18">
    <name type="scientific">Diabrotica virgifera virgifera</name>
    <name type="common">western corn rootworm</name>
    <dbReference type="NCBI Taxonomy" id="50390"/>
    <lineage>
        <taxon>Eukaryota</taxon>
        <taxon>Metazoa</taxon>
        <taxon>Ecdysozoa</taxon>
        <taxon>Arthropoda</taxon>
        <taxon>Hexapoda</taxon>
        <taxon>Insecta</taxon>
        <taxon>Pterygota</taxon>
        <taxon>Neoptera</taxon>
        <taxon>Endopterygota</taxon>
        <taxon>Coleoptera</taxon>
        <taxon>Polyphaga</taxon>
        <taxon>Cucujiformia</taxon>
        <taxon>Chrysomeloidea</taxon>
        <taxon>Chrysomelidae</taxon>
        <taxon>Galerucinae</taxon>
        <taxon>Diabroticina</taxon>
        <taxon>Diabroticites</taxon>
        <taxon>Diabrotica</taxon>
    </lineage>
</organism>
<keyword evidence="13" id="KW-0325">Glycoprotein</keyword>
<accession>A0ABM5L8Y5</accession>
<keyword evidence="6 15" id="KW-0732">Signal</keyword>
<keyword evidence="8" id="KW-0802">TPR repeat</keyword>
<comment type="similarity">
    <text evidence="3">Belongs to the leprecan family.</text>
</comment>
<evidence type="ECO:0000256" key="15">
    <source>
        <dbReference type="SAM" id="SignalP"/>
    </source>
</evidence>
<keyword evidence="9" id="KW-0256">Endoplasmic reticulum</keyword>
<protein>
    <recommendedName>
        <fullName evidence="4">procollagen-proline 3-dioxygenase</fullName>
        <ecNumber evidence="4">1.14.11.7</ecNumber>
    </recommendedName>
</protein>
<dbReference type="GeneID" id="126893009"/>
<feature type="domain" description="Fe2OG dioxygenase" evidence="16">
    <location>
        <begin position="498"/>
        <end position="616"/>
    </location>
</feature>
<keyword evidence="11" id="KW-0560">Oxidoreductase</keyword>
<feature type="compositionally biased region" description="Polar residues" evidence="14">
    <location>
        <begin position="371"/>
        <end position="391"/>
    </location>
</feature>
<evidence type="ECO:0000256" key="13">
    <source>
        <dbReference type="ARBA" id="ARBA00023180"/>
    </source>
</evidence>
<evidence type="ECO:0000256" key="6">
    <source>
        <dbReference type="ARBA" id="ARBA00022729"/>
    </source>
</evidence>
<evidence type="ECO:0000256" key="11">
    <source>
        <dbReference type="ARBA" id="ARBA00023002"/>
    </source>
</evidence>
<dbReference type="EC" id="1.14.11.7" evidence="4"/>
<feature type="region of interest" description="Disordered" evidence="14">
    <location>
        <begin position="371"/>
        <end position="395"/>
    </location>
</feature>
<dbReference type="InterPro" id="IPR011990">
    <property type="entry name" value="TPR-like_helical_dom_sf"/>
</dbReference>
<evidence type="ECO:0000256" key="4">
    <source>
        <dbReference type="ARBA" id="ARBA00012262"/>
    </source>
</evidence>
<keyword evidence="18" id="KW-1185">Reference proteome</keyword>
<evidence type="ECO:0000256" key="12">
    <source>
        <dbReference type="ARBA" id="ARBA00023004"/>
    </source>
</evidence>
<comment type="cofactor">
    <cofactor evidence="2">
        <name>Fe cation</name>
        <dbReference type="ChEBI" id="CHEBI:24875"/>
    </cofactor>
</comment>
<dbReference type="Gene3D" id="1.25.40.10">
    <property type="entry name" value="Tetratricopeptide repeat domain"/>
    <property type="match status" value="2"/>
</dbReference>
<dbReference type="Pfam" id="PF13640">
    <property type="entry name" value="2OG-FeII_Oxy_3"/>
    <property type="match status" value="1"/>
</dbReference>
<evidence type="ECO:0000256" key="5">
    <source>
        <dbReference type="ARBA" id="ARBA00022723"/>
    </source>
</evidence>
<dbReference type="InterPro" id="IPR006620">
    <property type="entry name" value="Pro_4_hyd_alph"/>
</dbReference>
<dbReference type="InterPro" id="IPR044862">
    <property type="entry name" value="Pro_4_hyd_alph_FE2OG_OXY"/>
</dbReference>
<evidence type="ECO:0000256" key="3">
    <source>
        <dbReference type="ARBA" id="ARBA00006487"/>
    </source>
</evidence>
<sequence>MLINTCAITVFILNVFLLTHVRTNETNDTQTCVQLYEKGLEAYLENRWEGCVVNFEKALEKYRKYRKKVQNCRLKCKSDAEYSEPLYPVDIENLLFFERAIKQTLCIIECQNGSPEILENHNVNMESGNLFEDQRPYEYLHICYFQTKQLEKAASAAFTFLVAHPDNKVMSTNLKHYLDHNVEKKDIVNYEAKDYVYLYAHGADAYEKKEWQFVVFNMEESLVHYLQAEEECRAQCEGPFDHGWYPDFIPSISNHFTVALRCKQKCRKKLSSLNGEIHDDLLPSHYHYLQYAYYKLGNLKAACQAVASYLLFYPDDETMLDNMRYYSKQPKVDITYFQPRREATQYMQRQIYETRILKFVHNEFKNKLVTATTEGVPSQTDSTTSPSNSSEMKLKSGVTMNESDLKGAKRVVIDGMTTPKECKSLMEIAKYYAVIGDGYEGKSPHTKLEKFEGITFNRALFLSYYKMLNLKHLHTFFEVTEKAKELIKVHFKLKGELYFSYTQLVCRSARPDSPTNRTDFSHKIHADNCIIMENMTCFRTYPAFTWRDYSAILYLNDDFKGGEFVFSADAVGKKIQSKIRPKCGRLVAFSSGPENLHGVKAVKRGTRCAIGMWFTLNPDYVEKHRDFAKTVVDNNSQFEMDWLVNLDYPKPYVPIT</sequence>
<dbReference type="PROSITE" id="PS51471">
    <property type="entry name" value="FE2OG_OXY"/>
    <property type="match status" value="1"/>
</dbReference>
<dbReference type="InterPro" id="IPR005123">
    <property type="entry name" value="Oxoglu/Fe-dep_dioxygenase_dom"/>
</dbReference>
<dbReference type="Gene3D" id="2.60.120.620">
    <property type="entry name" value="q2cbj1_9rhob like domain"/>
    <property type="match status" value="1"/>
</dbReference>
<dbReference type="EnsemblMetazoa" id="XM_050662946.1">
    <property type="protein sequence ID" value="XP_050518903.1"/>
    <property type="gene ID" value="LOC126893009"/>
</dbReference>
<dbReference type="RefSeq" id="XP_050518903.1">
    <property type="nucleotide sequence ID" value="XM_050662946.1"/>
</dbReference>
<keyword evidence="5" id="KW-0479">Metal-binding</keyword>
<dbReference type="InterPro" id="IPR039575">
    <property type="entry name" value="P3H"/>
</dbReference>
<keyword evidence="7" id="KW-0677">Repeat</keyword>
<keyword evidence="10" id="KW-0223">Dioxygenase</keyword>
<evidence type="ECO:0000256" key="7">
    <source>
        <dbReference type="ARBA" id="ARBA00022737"/>
    </source>
</evidence>
<keyword evidence="12" id="KW-0408">Iron</keyword>
<dbReference type="Proteomes" id="UP001652700">
    <property type="component" value="Unplaced"/>
</dbReference>
<dbReference type="InterPro" id="IPR056585">
    <property type="entry name" value="Leprecan_dom"/>
</dbReference>
<feature type="chain" id="PRO_5046885191" description="procollagen-proline 3-dioxygenase" evidence="15">
    <location>
        <begin position="24"/>
        <end position="656"/>
    </location>
</feature>
<reference evidence="17" key="1">
    <citation type="submission" date="2025-05" db="UniProtKB">
        <authorList>
            <consortium name="EnsemblMetazoa"/>
        </authorList>
    </citation>
    <scope>IDENTIFICATION</scope>
</reference>
<feature type="signal peptide" evidence="15">
    <location>
        <begin position="1"/>
        <end position="23"/>
    </location>
</feature>
<proteinExistence type="inferred from homology"/>
<name>A0ABM5L8Y5_DIAVI</name>
<evidence type="ECO:0000256" key="8">
    <source>
        <dbReference type="ARBA" id="ARBA00022803"/>
    </source>
</evidence>